<protein>
    <recommendedName>
        <fullName evidence="9">Branched-chain amino acid ABC transporter permease</fullName>
    </recommendedName>
</protein>
<evidence type="ECO:0008006" key="9">
    <source>
        <dbReference type="Google" id="ProtNLM"/>
    </source>
</evidence>
<feature type="transmembrane region" description="Helical" evidence="6">
    <location>
        <begin position="88"/>
        <end position="107"/>
    </location>
</feature>
<keyword evidence="3 6" id="KW-0812">Transmembrane</keyword>
<feature type="transmembrane region" description="Helical" evidence="6">
    <location>
        <begin position="228"/>
        <end position="247"/>
    </location>
</feature>
<accession>A0A3G1KW35</accession>
<dbReference type="AlphaFoldDB" id="A0A3G1KW35"/>
<dbReference type="GO" id="GO:0015658">
    <property type="term" value="F:branched-chain amino acid transmembrane transporter activity"/>
    <property type="evidence" value="ECO:0007669"/>
    <property type="project" value="InterPro"/>
</dbReference>
<dbReference type="Pfam" id="PF02653">
    <property type="entry name" value="BPD_transp_2"/>
    <property type="match status" value="1"/>
</dbReference>
<organism evidence="7 8">
    <name type="scientific">Formimonas warabiya</name>
    <dbReference type="NCBI Taxonomy" id="1761012"/>
    <lineage>
        <taxon>Bacteria</taxon>
        <taxon>Bacillati</taxon>
        <taxon>Bacillota</taxon>
        <taxon>Clostridia</taxon>
        <taxon>Eubacteriales</taxon>
        <taxon>Peptococcaceae</taxon>
        <taxon>Candidatus Formimonas</taxon>
    </lineage>
</organism>
<sequence>MATNLNDKILAALITIGTCLFLFIILKSTLLLAIILLALAVVMITFSERKGWMELAIKILEKNRAISALIFVLFILFLPFLAEGNNYTLHIMIMAGIFSIVALGLNFQIGGIGQINFATAAFYGIGAYTTAILSTKFGVSPWIGTLLALVSATLLGLIVGYPALKARGYYLSLVTMALQLMFTLLIVNIDWIGGPNGVPNIPSYEIFGYSLRSPLNLFGLQMPYQVNYLYLVYLLLALAIVFSSRIARSRIGIAWNAIDQDPVVASCQGVNLTSTQMLAFCLGAVFAGLAGGIYAHYTSFIGAENFDFSVSLIIICMVVLGGTDNVIGVVVGALFLTMLDEKLRDFANLRLLMYSLILIVILILRPKGLLPKRIRLYPKKGIPGLENNAKANSAVDRGGSH</sequence>
<dbReference type="GO" id="GO:0005886">
    <property type="term" value="C:plasma membrane"/>
    <property type="evidence" value="ECO:0007669"/>
    <property type="project" value="UniProtKB-SubCell"/>
</dbReference>
<keyword evidence="4 6" id="KW-1133">Transmembrane helix</keyword>
<feature type="transmembrane region" description="Helical" evidence="6">
    <location>
        <begin position="277"/>
        <end position="297"/>
    </location>
</feature>
<evidence type="ECO:0000313" key="7">
    <source>
        <dbReference type="EMBL" id="ATW26684.1"/>
    </source>
</evidence>
<evidence type="ECO:0000256" key="6">
    <source>
        <dbReference type="SAM" id="Phobius"/>
    </source>
</evidence>
<feature type="transmembrane region" description="Helical" evidence="6">
    <location>
        <begin position="309"/>
        <end position="339"/>
    </location>
</feature>
<dbReference type="InterPro" id="IPR043428">
    <property type="entry name" value="LivM-like"/>
</dbReference>
<dbReference type="OrthoDB" id="9789927at2"/>
<keyword evidence="5 6" id="KW-0472">Membrane</keyword>
<evidence type="ECO:0000256" key="1">
    <source>
        <dbReference type="ARBA" id="ARBA00004651"/>
    </source>
</evidence>
<evidence type="ECO:0000256" key="4">
    <source>
        <dbReference type="ARBA" id="ARBA00022989"/>
    </source>
</evidence>
<keyword evidence="2" id="KW-1003">Cell membrane</keyword>
<evidence type="ECO:0000313" key="8">
    <source>
        <dbReference type="Proteomes" id="UP000323521"/>
    </source>
</evidence>
<feature type="transmembrane region" description="Helical" evidence="6">
    <location>
        <begin position="351"/>
        <end position="370"/>
    </location>
</feature>
<dbReference type="Proteomes" id="UP000323521">
    <property type="component" value="Chromosome"/>
</dbReference>
<dbReference type="EMBL" id="CP017634">
    <property type="protein sequence ID" value="ATW26684.1"/>
    <property type="molecule type" value="Genomic_DNA"/>
</dbReference>
<dbReference type="CDD" id="cd06581">
    <property type="entry name" value="TM_PBP1_LivM_like"/>
    <property type="match status" value="1"/>
</dbReference>
<keyword evidence="8" id="KW-1185">Reference proteome</keyword>
<feature type="transmembrane region" description="Helical" evidence="6">
    <location>
        <begin position="65"/>
        <end position="82"/>
    </location>
</feature>
<reference evidence="7 8" key="1">
    <citation type="submission" date="2016-10" db="EMBL/GenBank/DDBJ databases">
        <title>Complete Genome Sequence of Peptococcaceae strain DCMF.</title>
        <authorList>
            <person name="Edwards R.J."/>
            <person name="Holland S.I."/>
            <person name="Deshpande N.P."/>
            <person name="Wong Y.K."/>
            <person name="Ertan H."/>
            <person name="Manefield M."/>
            <person name="Russell T.L."/>
            <person name="Lee M.J."/>
        </authorList>
    </citation>
    <scope>NUCLEOTIDE SEQUENCE [LARGE SCALE GENOMIC DNA]</scope>
    <source>
        <strain evidence="7 8">DCMF</strain>
    </source>
</reference>
<dbReference type="PANTHER" id="PTHR30482:SF10">
    <property type="entry name" value="HIGH-AFFINITY BRANCHED-CHAIN AMINO ACID TRANSPORT PROTEIN BRAE"/>
    <property type="match status" value="1"/>
</dbReference>
<name>A0A3G1KW35_FORW1</name>
<gene>
    <name evidence="7" type="ORF">DCMF_19695</name>
</gene>
<evidence type="ECO:0000256" key="2">
    <source>
        <dbReference type="ARBA" id="ARBA00022475"/>
    </source>
</evidence>
<feature type="transmembrane region" description="Helical" evidence="6">
    <location>
        <begin position="12"/>
        <end position="44"/>
    </location>
</feature>
<evidence type="ECO:0000256" key="5">
    <source>
        <dbReference type="ARBA" id="ARBA00023136"/>
    </source>
</evidence>
<comment type="subcellular location">
    <subcellularLocation>
        <location evidence="1">Cell membrane</location>
        <topology evidence="1">Multi-pass membrane protein</topology>
    </subcellularLocation>
</comment>
<evidence type="ECO:0000256" key="3">
    <source>
        <dbReference type="ARBA" id="ARBA00022692"/>
    </source>
</evidence>
<dbReference type="RefSeq" id="WP_148136006.1">
    <property type="nucleotide sequence ID" value="NZ_CP017634.1"/>
</dbReference>
<dbReference type="PANTHER" id="PTHR30482">
    <property type="entry name" value="HIGH-AFFINITY BRANCHED-CHAIN AMINO ACID TRANSPORT SYSTEM PERMEASE"/>
    <property type="match status" value="1"/>
</dbReference>
<feature type="transmembrane region" description="Helical" evidence="6">
    <location>
        <begin position="139"/>
        <end position="161"/>
    </location>
</feature>
<dbReference type="InterPro" id="IPR001851">
    <property type="entry name" value="ABC_transp_permease"/>
</dbReference>
<proteinExistence type="predicted"/>
<dbReference type="KEGG" id="fwa:DCMF_19695"/>
<feature type="transmembrane region" description="Helical" evidence="6">
    <location>
        <begin position="114"/>
        <end position="133"/>
    </location>
</feature>
<feature type="transmembrane region" description="Helical" evidence="6">
    <location>
        <begin position="168"/>
        <end position="189"/>
    </location>
</feature>